<reference evidence="10 11" key="1">
    <citation type="submission" date="2020-02" db="EMBL/GenBank/DDBJ databases">
        <authorList>
            <person name="Ma Q."/>
            <person name="Huang Y."/>
            <person name="Song X."/>
            <person name="Pei D."/>
        </authorList>
    </citation>
    <scope>NUCLEOTIDE SEQUENCE [LARGE SCALE GENOMIC DNA]</scope>
    <source>
        <strain evidence="10">Sxm20200214</strain>
        <tissue evidence="10">Leaf</tissue>
    </source>
</reference>
<accession>A0A8X7PW62</accession>
<dbReference type="GO" id="GO:0005524">
    <property type="term" value="F:ATP binding"/>
    <property type="evidence" value="ECO:0007669"/>
    <property type="project" value="UniProtKB-KW"/>
</dbReference>
<dbReference type="EMBL" id="JAAMPC010000015">
    <property type="protein sequence ID" value="KAG2258313.1"/>
    <property type="molecule type" value="Genomic_DNA"/>
</dbReference>
<keyword evidence="8" id="KW-0812">Transmembrane</keyword>
<dbReference type="PANTHER" id="PTHR45800">
    <property type="entry name" value="PHOSPHATIDYLINOSITOL 4-KINASE GAMMA"/>
    <property type="match status" value="1"/>
</dbReference>
<evidence type="ECO:0000256" key="2">
    <source>
        <dbReference type="ARBA" id="ARBA00012169"/>
    </source>
</evidence>
<feature type="compositionally biased region" description="Basic residues" evidence="7">
    <location>
        <begin position="334"/>
        <end position="346"/>
    </location>
</feature>
<feature type="region of interest" description="Disordered" evidence="7">
    <location>
        <begin position="314"/>
        <end position="500"/>
    </location>
</feature>
<comment type="caution">
    <text evidence="10">The sequence shown here is derived from an EMBL/GenBank/DDBJ whole genome shotgun (WGS) entry which is preliminary data.</text>
</comment>
<feature type="domain" description="PI3K/PI4K catalytic" evidence="9">
    <location>
        <begin position="670"/>
        <end position="957"/>
    </location>
</feature>
<evidence type="ECO:0000256" key="1">
    <source>
        <dbReference type="ARBA" id="ARBA00008941"/>
    </source>
</evidence>
<evidence type="ECO:0000256" key="8">
    <source>
        <dbReference type="SAM" id="Phobius"/>
    </source>
</evidence>
<evidence type="ECO:0000256" key="4">
    <source>
        <dbReference type="ARBA" id="ARBA00022741"/>
    </source>
</evidence>
<dbReference type="EC" id="2.7.1.67" evidence="2"/>
<evidence type="ECO:0000313" key="10">
    <source>
        <dbReference type="EMBL" id="KAG2258313.1"/>
    </source>
</evidence>
<keyword evidence="4" id="KW-0547">Nucleotide-binding</keyword>
<proteinExistence type="inferred from homology"/>
<organism evidence="10 11">
    <name type="scientific">Brassica carinata</name>
    <name type="common">Ethiopian mustard</name>
    <name type="synonym">Abyssinian cabbage</name>
    <dbReference type="NCBI Taxonomy" id="52824"/>
    <lineage>
        <taxon>Eukaryota</taxon>
        <taxon>Viridiplantae</taxon>
        <taxon>Streptophyta</taxon>
        <taxon>Embryophyta</taxon>
        <taxon>Tracheophyta</taxon>
        <taxon>Spermatophyta</taxon>
        <taxon>Magnoliopsida</taxon>
        <taxon>eudicotyledons</taxon>
        <taxon>Gunneridae</taxon>
        <taxon>Pentapetalae</taxon>
        <taxon>rosids</taxon>
        <taxon>malvids</taxon>
        <taxon>Brassicales</taxon>
        <taxon>Brassicaceae</taxon>
        <taxon>Brassiceae</taxon>
        <taxon>Brassica</taxon>
    </lineage>
</organism>
<evidence type="ECO:0000259" key="9">
    <source>
        <dbReference type="PROSITE" id="PS50290"/>
    </source>
</evidence>
<dbReference type="GO" id="GO:0004430">
    <property type="term" value="F:1-phosphatidylinositol 4-kinase activity"/>
    <property type="evidence" value="ECO:0007669"/>
    <property type="project" value="UniProtKB-EC"/>
</dbReference>
<feature type="compositionally biased region" description="Basic and acidic residues" evidence="7">
    <location>
        <begin position="1"/>
        <end position="18"/>
    </location>
</feature>
<dbReference type="InterPro" id="IPR000403">
    <property type="entry name" value="PI3/4_kinase_cat_dom"/>
</dbReference>
<keyword evidence="3" id="KW-0808">Transferase</keyword>
<protein>
    <recommendedName>
        <fullName evidence="2">1-phosphatidylinositol 4-kinase</fullName>
        <ecNumber evidence="2">2.7.1.67</ecNumber>
    </recommendedName>
</protein>
<feature type="transmembrane region" description="Helical" evidence="8">
    <location>
        <begin position="46"/>
        <end position="64"/>
    </location>
</feature>
<comment type="similarity">
    <text evidence="1">Belongs to the PI3/PI4-kinase family. Type II PI4K subfamily.</text>
</comment>
<evidence type="ECO:0000256" key="3">
    <source>
        <dbReference type="ARBA" id="ARBA00022679"/>
    </source>
</evidence>
<keyword evidence="8" id="KW-0472">Membrane</keyword>
<dbReference type="InterPro" id="IPR044571">
    <property type="entry name" value="P4KG1-8"/>
</dbReference>
<name>A0A8X7PW62_BRACI</name>
<dbReference type="Pfam" id="PF23041">
    <property type="entry name" value="DUF7036"/>
    <property type="match status" value="2"/>
</dbReference>
<dbReference type="InterPro" id="IPR055464">
    <property type="entry name" value="DUF7036"/>
</dbReference>
<evidence type="ECO:0000313" key="11">
    <source>
        <dbReference type="Proteomes" id="UP000886595"/>
    </source>
</evidence>
<evidence type="ECO:0000256" key="5">
    <source>
        <dbReference type="ARBA" id="ARBA00022777"/>
    </source>
</evidence>
<dbReference type="PANTHER" id="PTHR45800:SF21">
    <property type="entry name" value="PHOSPHATIDYLINOSITOL 4-KINASE GAMMA 8"/>
    <property type="match status" value="1"/>
</dbReference>
<dbReference type="PROSITE" id="PS50290">
    <property type="entry name" value="PI3_4_KINASE_3"/>
    <property type="match status" value="1"/>
</dbReference>
<feature type="region of interest" description="Disordered" evidence="7">
    <location>
        <begin position="1"/>
        <end position="21"/>
    </location>
</feature>
<evidence type="ECO:0000256" key="7">
    <source>
        <dbReference type="SAM" id="MobiDB-lite"/>
    </source>
</evidence>
<evidence type="ECO:0000256" key="6">
    <source>
        <dbReference type="ARBA" id="ARBA00022840"/>
    </source>
</evidence>
<keyword evidence="11" id="KW-1185">Reference proteome</keyword>
<dbReference type="Proteomes" id="UP000886595">
    <property type="component" value="Unassembled WGS sequence"/>
</dbReference>
<dbReference type="AlphaFoldDB" id="A0A8X7PW62"/>
<dbReference type="OrthoDB" id="3349449at2759"/>
<sequence length="1095" mass="120246">MGKNSDEEHHNLPRDGENTVRNNGGVNNRCSGCCSARISRCVSLRCVLILAFSAALFLSALFWLPPFLGFSDPRDLDLDPRFKGHRIVASFDVEKPVSFLEDNLLQLENDITDEISVPMIKVVVLALERLENLNRTMVVFAIDPEKKSSKIPSEIESLIKAAFETLVEKHLSFRLTESLFGQPFLFEVLKFPGGITVIPSHPVFPLQKAQLLFNFTLNFSIYQIQANFEELTSQLKKGINLAPYENLYITLSNSRGSTVAPPTIVHSSVLLTFGISSRLKQLSQTITGSHSKNLGLNNTVFGKVKQVRLSSLLPHSPVQSLPPSPSPQPEVHQQHYHHHHHRHHHHHDELAPEPSPATKSFAPASAPTKHLHLHRRSPPPCPYEQRRPKGNSALNHHTAAPTPAPHRSKKHAPAPNRSKQHAPAPNRSKQHAPAPNRSKQHASAPNPTPPNHRHAIPVSSPLPHVVFAHIPPPARTTPESGPTGEKAPAPSPTPSSASIGPTLKNASTKLLVIVAVCRFSDALFVQSFFVLSLNAFTCIQETCGDLQFEEREIISGTINLRNTGMNCMALALVDPLTDRFTHFNRSSSQRCRLQSLTNLDFNFLDFNTKPTTLTSSHSFNHRSVSTPCFSVSSKNRDAAPAPEIEILGGGRRVPTIRALVAEVTIAMVSGAQPLLLPSGLGGAYLLQTGHGRSIAVAKPVDEEPLAFNNPKGSGGGLMLGQPGLKRSIRVGESGIREVAAYLLDHQGFSSVPPTALVRISHVPFHGNDAACKVALQRYVGHDFDAGELGPGSFTVGSVHRIGILDVRVLNLDRHAGNMLVKNESCYNGVGAAELVPIDHGLCLPECLDDPYFEWLNWPQASVPFTDAELQYISDLDPFKDAEILRTELGSIQESSIRVLIVCTMFLKQAAASGLCLAEIGEKMTRDIIRGEESSSLLEILCTKAKASVVCGSYQEEEEDGEDNDYSSEWDEVEAEIECCIFNFDDEFEDVKCKEVTEEMSHVSKPPLFPRAPSFSANLSALMMCSWIGTHDRSLVRSKSHPICVNQDDTEGVYFGDMSADEWEMFLQMFQMLLPEALEGSPSKGPKPRFGSSCKF</sequence>
<gene>
    <name evidence="10" type="ORF">Bca52824_077607</name>
</gene>
<keyword evidence="6" id="KW-0067">ATP-binding</keyword>
<dbReference type="Pfam" id="PF00454">
    <property type="entry name" value="PI3_PI4_kinase"/>
    <property type="match status" value="1"/>
</dbReference>
<keyword evidence="8" id="KW-1133">Transmembrane helix</keyword>
<keyword evidence="5" id="KW-0418">Kinase</keyword>